<dbReference type="Gene3D" id="2.130.10.10">
    <property type="entry name" value="YVTN repeat-like/Quinoprotein amine dehydrogenase"/>
    <property type="match status" value="1"/>
</dbReference>
<dbReference type="Proteomes" id="UP000235672">
    <property type="component" value="Unassembled WGS sequence"/>
</dbReference>
<dbReference type="Pfam" id="PF23388">
    <property type="entry name" value="DUF7099"/>
    <property type="match status" value="1"/>
</dbReference>
<dbReference type="OrthoDB" id="5321461at2759"/>
<feature type="domain" description="DUF7100" evidence="3">
    <location>
        <begin position="6"/>
        <end position="334"/>
    </location>
</feature>
<organism evidence="5 6">
    <name type="scientific">Hyaloscypha hepaticicola</name>
    <dbReference type="NCBI Taxonomy" id="2082293"/>
    <lineage>
        <taxon>Eukaryota</taxon>
        <taxon>Fungi</taxon>
        <taxon>Dikarya</taxon>
        <taxon>Ascomycota</taxon>
        <taxon>Pezizomycotina</taxon>
        <taxon>Leotiomycetes</taxon>
        <taxon>Helotiales</taxon>
        <taxon>Hyaloscyphaceae</taxon>
        <taxon>Hyaloscypha</taxon>
    </lineage>
</organism>
<dbReference type="STRING" id="1745343.A0A2J6PHI0"/>
<feature type="compositionally biased region" description="Polar residues" evidence="1">
    <location>
        <begin position="507"/>
        <end position="527"/>
    </location>
</feature>
<feature type="region of interest" description="Disordered" evidence="1">
    <location>
        <begin position="613"/>
        <end position="645"/>
    </location>
</feature>
<feature type="compositionally biased region" description="Polar residues" evidence="1">
    <location>
        <begin position="534"/>
        <end position="549"/>
    </location>
</feature>
<sequence length="1069" mass="119935">MATPSSSSLFLRLANAYRLLSLRSDIDNIILELLGQFSLEKIYAEGDKETYQNLVITLLAQLNLIINVQRLTIPSENLQVGWYLGFLASWEVTLRAVEFVLQVVVEGRESLWEARLLREKYLAELLLNSLRFLTLHPKIPGRAKERRDRFGRIYRQLEQIFDSYPGDESFLLLVCREITDFLRTEPNGLALPPRLRLELPNLASELYPLGECLSSQYVATLVPQDGPPANWLVQFLALRDISQFMVGASVQYAMKRETRDVRLQTTSAKTRNAVLHSLENLRMPNHLSKYDLMATFSDTFRIILPDTLNLERRGSLDSDEFEIDAIDLLCSKLSDRQVLNRVSDHELSRSISEVTRNIAFLDDPSGQFRSARPRLWVLNCQRAHIVGESQLKAAENLNFQTDREGTEMIPLPPQKKCIHCGGAVTIAREVSIARHAWDHLKPLESNADTINVERHLPNKFQLSSPRLETGMPFHTGYGNPLSGESSRMHDPEPPYSPPAIRPVFPRSMSSEHPNLAAQSLVSPQTPHSPKFRQRSATEISPSEDLTSSDGLGYSDTPKTNDARRLSSGAMETPISPEFSRGTQSRLQSVSTVSFESEALTKYRTVPLMAPPEKVKSRWRSKLTGSRKEVPKPATGDSSSLSSTTLESQRLEEFSLKSLASNSKVSSRGKSGKKINVYLSRNSTYALFWTQAAINIWDISNSSPLLGRAIATENNCVLAAVTKVHLAYIFGTRDQKLTLRIVNLIQTTVPAIEYRMPSSPWCSSITICPKENFVVVGFDNATIRFFNTTSSSKGPREHHLHSRFHKDYKDCKSCPAVDTLSFSSDGLVLLASTRTRGTIQGYSWRFPFIDFQELAACRYHVPLHESEDNGTSSAIFRSGTGNEENLVCITTWTQSGIPVLIQPHDGHRTEIRTETSTHQGKLGSRIQCAAFSPTGRELAMVNDKGHLYLISNLNSNPLEVKRIATSKELTTKSDWFAMSFMSLPDEEAIVLAWADSSKGIGYIKKILMKYNEVLDFPMSPLTPAVSQAPRYELPSDGREIQKQPVELTVEEVNIPAPLNIVKAYSNEEKS</sequence>
<evidence type="ECO:0000259" key="4">
    <source>
        <dbReference type="Pfam" id="PF23392"/>
    </source>
</evidence>
<evidence type="ECO:0000259" key="2">
    <source>
        <dbReference type="Pfam" id="PF23388"/>
    </source>
</evidence>
<evidence type="ECO:0008006" key="7">
    <source>
        <dbReference type="Google" id="ProtNLM"/>
    </source>
</evidence>
<evidence type="ECO:0000313" key="5">
    <source>
        <dbReference type="EMBL" id="PMD13480.1"/>
    </source>
</evidence>
<dbReference type="InterPro" id="IPR055525">
    <property type="entry name" value="DUF7099"/>
</dbReference>
<evidence type="ECO:0000256" key="1">
    <source>
        <dbReference type="SAM" id="MobiDB-lite"/>
    </source>
</evidence>
<dbReference type="InterPro" id="IPR015943">
    <property type="entry name" value="WD40/YVTN_repeat-like_dom_sf"/>
</dbReference>
<protein>
    <recommendedName>
        <fullName evidence="7">WD40 repeat-like protein</fullName>
    </recommendedName>
</protein>
<dbReference type="InterPro" id="IPR036322">
    <property type="entry name" value="WD40_repeat_dom_sf"/>
</dbReference>
<accession>A0A2J6PHI0</accession>
<evidence type="ECO:0000313" key="6">
    <source>
        <dbReference type="Proteomes" id="UP000235672"/>
    </source>
</evidence>
<dbReference type="Pfam" id="PF23391">
    <property type="entry name" value="DUF7100"/>
    <property type="match status" value="1"/>
</dbReference>
<dbReference type="SUPFAM" id="SSF50978">
    <property type="entry name" value="WD40 repeat-like"/>
    <property type="match status" value="1"/>
</dbReference>
<reference evidence="5 6" key="1">
    <citation type="submission" date="2016-05" db="EMBL/GenBank/DDBJ databases">
        <title>A degradative enzymes factory behind the ericoid mycorrhizal symbiosis.</title>
        <authorList>
            <consortium name="DOE Joint Genome Institute"/>
            <person name="Martino E."/>
            <person name="Morin E."/>
            <person name="Grelet G."/>
            <person name="Kuo A."/>
            <person name="Kohler A."/>
            <person name="Daghino S."/>
            <person name="Barry K."/>
            <person name="Choi C."/>
            <person name="Cichocki N."/>
            <person name="Clum A."/>
            <person name="Copeland A."/>
            <person name="Hainaut M."/>
            <person name="Haridas S."/>
            <person name="Labutti K."/>
            <person name="Lindquist E."/>
            <person name="Lipzen A."/>
            <person name="Khouja H.-R."/>
            <person name="Murat C."/>
            <person name="Ohm R."/>
            <person name="Olson A."/>
            <person name="Spatafora J."/>
            <person name="Veneault-Fourrey C."/>
            <person name="Henrissat B."/>
            <person name="Grigoriev I."/>
            <person name="Martin F."/>
            <person name="Perotto S."/>
        </authorList>
    </citation>
    <scope>NUCLEOTIDE SEQUENCE [LARGE SCALE GENOMIC DNA]</scope>
    <source>
        <strain evidence="5 6">UAMH 7357</strain>
    </source>
</reference>
<keyword evidence="6" id="KW-1185">Reference proteome</keyword>
<name>A0A2J6PHI0_9HELO</name>
<dbReference type="AlphaFoldDB" id="A0A2J6PHI0"/>
<proteinExistence type="predicted"/>
<feature type="domain" description="DUF7101" evidence="4">
    <location>
        <begin position="346"/>
        <end position="440"/>
    </location>
</feature>
<feature type="region of interest" description="Disordered" evidence="1">
    <location>
        <begin position="461"/>
        <end position="587"/>
    </location>
</feature>
<dbReference type="InterPro" id="IPR055527">
    <property type="entry name" value="DUF7101"/>
</dbReference>
<dbReference type="Pfam" id="PF23392">
    <property type="entry name" value="DUF7101"/>
    <property type="match status" value="1"/>
</dbReference>
<evidence type="ECO:0000259" key="3">
    <source>
        <dbReference type="Pfam" id="PF23391"/>
    </source>
</evidence>
<gene>
    <name evidence="5" type="ORF">NA56DRAFT_612165</name>
</gene>
<dbReference type="EMBL" id="KZ613531">
    <property type="protein sequence ID" value="PMD13480.1"/>
    <property type="molecule type" value="Genomic_DNA"/>
</dbReference>
<feature type="domain" description="DUF7099" evidence="2">
    <location>
        <begin position="639"/>
        <end position="1005"/>
    </location>
</feature>
<dbReference type="InterPro" id="IPR055526">
    <property type="entry name" value="DUF7100"/>
</dbReference>